<dbReference type="EMBL" id="LNTU01000001">
    <property type="protein sequence ID" value="KXF79301.1"/>
    <property type="molecule type" value="Genomic_DNA"/>
</dbReference>
<evidence type="ECO:0000313" key="2">
    <source>
        <dbReference type="EMBL" id="KXF79301.1"/>
    </source>
</evidence>
<name>A0A135I1I8_9HYPH</name>
<keyword evidence="1" id="KW-0732">Signal</keyword>
<accession>A0A135I1I8</accession>
<gene>
    <name evidence="2" type="ORF">ATN84_06195</name>
</gene>
<comment type="caution">
    <text evidence="2">The sequence shown here is derived from an EMBL/GenBank/DDBJ whole genome shotgun (WGS) entry which is preliminary data.</text>
</comment>
<evidence type="ECO:0000256" key="1">
    <source>
        <dbReference type="SAM" id="SignalP"/>
    </source>
</evidence>
<dbReference type="AlphaFoldDB" id="A0A135I1I8"/>
<sequence length="115" mass="11610">MGFALRIGACAIASAAALAASQARADAVNGTKIALAATSLHADHIAGIAGPPVMVEDAGNHEVLIIRPPTHPSVAAIVPAANTTCESAVVLRGRGFMYGIARGETPVLDHPHCAR</sequence>
<feature type="chain" id="PRO_5007465538" evidence="1">
    <location>
        <begin position="26"/>
        <end position="115"/>
    </location>
</feature>
<feature type="signal peptide" evidence="1">
    <location>
        <begin position="1"/>
        <end position="25"/>
    </location>
</feature>
<dbReference type="Proteomes" id="UP000070107">
    <property type="component" value="Unassembled WGS sequence"/>
</dbReference>
<evidence type="ECO:0000313" key="3">
    <source>
        <dbReference type="Proteomes" id="UP000070107"/>
    </source>
</evidence>
<reference evidence="2 3" key="1">
    <citation type="submission" date="2015-11" db="EMBL/GenBank/DDBJ databases">
        <title>Draft genome sequence of Paramesorhizobium deserti A-3-E, a strain highly resistant to diverse beta-lactam antibiotics.</title>
        <authorList>
            <person name="Lv R."/>
            <person name="Yang X."/>
            <person name="Fang N."/>
            <person name="Guo J."/>
            <person name="Luo X."/>
            <person name="Peng F."/>
            <person name="Yang R."/>
            <person name="Cui Y."/>
            <person name="Fang C."/>
            <person name="Song Y."/>
        </authorList>
    </citation>
    <scope>NUCLEOTIDE SEQUENCE [LARGE SCALE GENOMIC DNA]</scope>
    <source>
        <strain evidence="2 3">A-3-E</strain>
    </source>
</reference>
<keyword evidence="3" id="KW-1185">Reference proteome</keyword>
<protein>
    <submittedName>
        <fullName evidence="2">Uncharacterized protein</fullName>
    </submittedName>
</protein>
<organism evidence="2 3">
    <name type="scientific">Paramesorhizobium deserti</name>
    <dbReference type="NCBI Taxonomy" id="1494590"/>
    <lineage>
        <taxon>Bacteria</taxon>
        <taxon>Pseudomonadati</taxon>
        <taxon>Pseudomonadota</taxon>
        <taxon>Alphaproteobacteria</taxon>
        <taxon>Hyphomicrobiales</taxon>
        <taxon>Phyllobacteriaceae</taxon>
        <taxon>Paramesorhizobium</taxon>
    </lineage>
</organism>
<proteinExistence type="predicted"/>